<evidence type="ECO:0000256" key="5">
    <source>
        <dbReference type="SAM" id="Phobius"/>
    </source>
</evidence>
<feature type="transmembrane region" description="Helical" evidence="5">
    <location>
        <begin position="129"/>
        <end position="151"/>
    </location>
</feature>
<dbReference type="RefSeq" id="WP_173577107.1">
    <property type="nucleotide sequence ID" value="NZ_WOSW01000012.1"/>
</dbReference>
<keyword evidence="4 5" id="KW-0472">Membrane</keyword>
<organism evidence="6 7">
    <name type="scientific">Acetobacter fallax</name>
    <dbReference type="NCBI Taxonomy" id="1737473"/>
    <lineage>
        <taxon>Bacteria</taxon>
        <taxon>Pseudomonadati</taxon>
        <taxon>Pseudomonadota</taxon>
        <taxon>Alphaproteobacteria</taxon>
        <taxon>Acetobacterales</taxon>
        <taxon>Acetobacteraceae</taxon>
        <taxon>Acetobacter</taxon>
    </lineage>
</organism>
<evidence type="ECO:0000256" key="1">
    <source>
        <dbReference type="ARBA" id="ARBA00004141"/>
    </source>
</evidence>
<evidence type="ECO:0000256" key="4">
    <source>
        <dbReference type="ARBA" id="ARBA00023136"/>
    </source>
</evidence>
<dbReference type="SUPFAM" id="SSF161098">
    <property type="entry name" value="MetI-like"/>
    <property type="match status" value="1"/>
</dbReference>
<accession>A0ABX0KCI1</accession>
<name>A0ABX0KCI1_9PROT</name>
<evidence type="ECO:0000313" key="6">
    <source>
        <dbReference type="EMBL" id="NHO32578.1"/>
    </source>
</evidence>
<dbReference type="Proteomes" id="UP000615326">
    <property type="component" value="Unassembled WGS sequence"/>
</dbReference>
<keyword evidence="3 5" id="KW-1133">Transmembrane helix</keyword>
<evidence type="ECO:0000313" key="7">
    <source>
        <dbReference type="Proteomes" id="UP000615326"/>
    </source>
</evidence>
<dbReference type="EMBL" id="WOSW01000012">
    <property type="protein sequence ID" value="NHO32578.1"/>
    <property type="molecule type" value="Genomic_DNA"/>
</dbReference>
<feature type="transmembrane region" description="Helical" evidence="5">
    <location>
        <begin position="39"/>
        <end position="60"/>
    </location>
</feature>
<sequence>MSDFLSEPGLLILHASVTFVSAVVPALITLVLPRRQGWLTASVALWIPAIMIAFWLPSLLSAPDAPAGEPLMILVSVVQGILISPTLSLPLLTALSKAHPNLSRTAEGLGANGLQRIVHLWLPLLRYRLIFGVGSGALLACLMARVVILHAHHAA</sequence>
<dbReference type="InterPro" id="IPR035906">
    <property type="entry name" value="MetI-like_sf"/>
</dbReference>
<feature type="transmembrane region" description="Helical" evidence="5">
    <location>
        <begin position="12"/>
        <end position="32"/>
    </location>
</feature>
<evidence type="ECO:0000256" key="2">
    <source>
        <dbReference type="ARBA" id="ARBA00022692"/>
    </source>
</evidence>
<comment type="subcellular location">
    <subcellularLocation>
        <location evidence="1">Membrane</location>
        <topology evidence="1">Multi-pass membrane protein</topology>
    </subcellularLocation>
</comment>
<gene>
    <name evidence="6" type="ORF">GOB84_08390</name>
</gene>
<reference evidence="6 7" key="1">
    <citation type="journal article" date="2020" name="Int. J. Syst. Evol. Microbiol.">
        <title>Novel acetic acid bacteria from cider fermentations: Acetobacter conturbans sp. nov. and Acetobacter fallax sp. nov.</title>
        <authorList>
            <person name="Sombolestani A.S."/>
            <person name="Cleenwerck I."/>
            <person name="Cnockaert M."/>
            <person name="Borremans W."/>
            <person name="Wieme A.D."/>
            <person name="De Vuyst L."/>
            <person name="Vandamme P."/>
        </authorList>
    </citation>
    <scope>NUCLEOTIDE SEQUENCE [LARGE SCALE GENOMIC DNA]</scope>
    <source>
        <strain evidence="6 7">LMG 1637</strain>
    </source>
</reference>
<keyword evidence="2 5" id="KW-0812">Transmembrane</keyword>
<keyword evidence="7" id="KW-1185">Reference proteome</keyword>
<proteinExistence type="predicted"/>
<evidence type="ECO:0000256" key="3">
    <source>
        <dbReference type="ARBA" id="ARBA00022989"/>
    </source>
</evidence>
<feature type="transmembrane region" description="Helical" evidence="5">
    <location>
        <begin position="72"/>
        <end position="95"/>
    </location>
</feature>
<comment type="caution">
    <text evidence="6">The sequence shown here is derived from an EMBL/GenBank/DDBJ whole genome shotgun (WGS) entry which is preliminary data.</text>
</comment>
<protein>
    <submittedName>
        <fullName evidence="6">Uncharacterized protein</fullName>
    </submittedName>
</protein>
<dbReference type="Gene3D" id="1.10.3720.10">
    <property type="entry name" value="MetI-like"/>
    <property type="match status" value="1"/>
</dbReference>